<dbReference type="Pfam" id="PF01757">
    <property type="entry name" value="Acyl_transf_3"/>
    <property type="match status" value="1"/>
</dbReference>
<dbReference type="Proteomes" id="UP000434639">
    <property type="component" value="Unassembled WGS sequence"/>
</dbReference>
<feature type="transmembrane region" description="Helical" evidence="7">
    <location>
        <begin position="184"/>
        <end position="202"/>
    </location>
</feature>
<evidence type="ECO:0000256" key="2">
    <source>
        <dbReference type="ARBA" id="ARBA00007400"/>
    </source>
</evidence>
<dbReference type="PANTHER" id="PTHR40074">
    <property type="entry name" value="O-ACETYLTRANSFERASE WECH"/>
    <property type="match status" value="1"/>
</dbReference>
<comment type="caution">
    <text evidence="9">The sequence shown here is derived from an EMBL/GenBank/DDBJ whole genome shotgun (WGS) entry which is preliminary data.</text>
</comment>
<evidence type="ECO:0000313" key="10">
    <source>
        <dbReference type="Proteomes" id="UP000434639"/>
    </source>
</evidence>
<keyword evidence="3" id="KW-1003">Cell membrane</keyword>
<feature type="transmembrane region" description="Helical" evidence="7">
    <location>
        <begin position="214"/>
        <end position="233"/>
    </location>
</feature>
<keyword evidence="5 7" id="KW-1133">Transmembrane helix</keyword>
<evidence type="ECO:0000256" key="4">
    <source>
        <dbReference type="ARBA" id="ARBA00022692"/>
    </source>
</evidence>
<evidence type="ECO:0000256" key="1">
    <source>
        <dbReference type="ARBA" id="ARBA00004651"/>
    </source>
</evidence>
<keyword evidence="6 7" id="KW-0472">Membrane</keyword>
<dbReference type="GO" id="GO:0009246">
    <property type="term" value="P:enterobacterial common antigen biosynthetic process"/>
    <property type="evidence" value="ECO:0007669"/>
    <property type="project" value="TreeGrafter"/>
</dbReference>
<organism evidence="9 10">
    <name type="scientific">Metabacillus mangrovi</name>
    <dbReference type="NCBI Taxonomy" id="1491830"/>
    <lineage>
        <taxon>Bacteria</taxon>
        <taxon>Bacillati</taxon>
        <taxon>Bacillota</taxon>
        <taxon>Bacilli</taxon>
        <taxon>Bacillales</taxon>
        <taxon>Bacillaceae</taxon>
        <taxon>Metabacillus</taxon>
    </lineage>
</organism>
<name>A0A7X2S660_9BACI</name>
<dbReference type="InterPro" id="IPR002656">
    <property type="entry name" value="Acyl_transf_3_dom"/>
</dbReference>
<dbReference type="AlphaFoldDB" id="A0A7X2S660"/>
<evidence type="ECO:0000256" key="5">
    <source>
        <dbReference type="ARBA" id="ARBA00022989"/>
    </source>
</evidence>
<keyword evidence="4 7" id="KW-0812">Transmembrane</keyword>
<evidence type="ECO:0000313" key="9">
    <source>
        <dbReference type="EMBL" id="MTH53980.1"/>
    </source>
</evidence>
<proteinExistence type="inferred from homology"/>
<keyword evidence="9" id="KW-0012">Acyltransferase</keyword>
<keyword evidence="10" id="KW-1185">Reference proteome</keyword>
<feature type="transmembrane region" description="Helical" evidence="7">
    <location>
        <begin position="315"/>
        <end position="334"/>
    </location>
</feature>
<dbReference type="GO" id="GO:0016413">
    <property type="term" value="F:O-acetyltransferase activity"/>
    <property type="evidence" value="ECO:0007669"/>
    <property type="project" value="TreeGrafter"/>
</dbReference>
<evidence type="ECO:0000256" key="7">
    <source>
        <dbReference type="SAM" id="Phobius"/>
    </source>
</evidence>
<evidence type="ECO:0000259" key="8">
    <source>
        <dbReference type="Pfam" id="PF01757"/>
    </source>
</evidence>
<feature type="transmembrane region" description="Helical" evidence="7">
    <location>
        <begin position="52"/>
        <end position="69"/>
    </location>
</feature>
<dbReference type="GO" id="GO:0005886">
    <property type="term" value="C:plasma membrane"/>
    <property type="evidence" value="ECO:0007669"/>
    <property type="project" value="UniProtKB-SubCell"/>
</dbReference>
<gene>
    <name evidence="9" type="ORF">GKZ89_11235</name>
</gene>
<feature type="transmembrane region" description="Helical" evidence="7">
    <location>
        <begin position="284"/>
        <end position="303"/>
    </location>
</feature>
<keyword evidence="9" id="KW-0808">Transferase</keyword>
<feature type="transmembrane region" description="Helical" evidence="7">
    <location>
        <begin position="89"/>
        <end position="107"/>
    </location>
</feature>
<feature type="transmembrane region" description="Helical" evidence="7">
    <location>
        <begin position="127"/>
        <end position="147"/>
    </location>
</feature>
<feature type="transmembrane region" description="Helical" evidence="7">
    <location>
        <begin position="12"/>
        <end position="32"/>
    </location>
</feature>
<feature type="transmembrane region" description="Helical" evidence="7">
    <location>
        <begin position="245"/>
        <end position="264"/>
    </location>
</feature>
<evidence type="ECO:0000256" key="3">
    <source>
        <dbReference type="ARBA" id="ARBA00022475"/>
    </source>
</evidence>
<accession>A0A7X2S660</accession>
<feature type="domain" description="Acyltransferase 3" evidence="8">
    <location>
        <begin position="8"/>
        <end position="333"/>
    </location>
</feature>
<comment type="similarity">
    <text evidence="2">Belongs to the acyltransferase 3 family.</text>
</comment>
<dbReference type="EMBL" id="WMIB01000010">
    <property type="protein sequence ID" value="MTH53980.1"/>
    <property type="molecule type" value="Genomic_DNA"/>
</dbReference>
<protein>
    <submittedName>
        <fullName evidence="9">Acyltransferase family protein</fullName>
    </submittedName>
</protein>
<sequence>MSLKKQRIYYFDWLRALATISVVILHAASPLLEEYRTIPAGDWWTGNTYDSMTRWCVPIFFMMSGALMLNPGKQESAANFIKKRASKVLIPFAAWTIFYLLVSMKVGDLEKNPEAAIKAVLSDNVYYHLWFLYVMIGLYAITPILRVYILHASRKNIELFLFLWFICTAVFSLISKLYDVEIGFEAFPASGYIGYFVMGYYLHKYSFKTSTKAFIYGLGATGLLLTIFATWALTEKSNGVFDGFFYKYLNVSVIFMSAAVFLFFKDGQKYIKKPENTVTPLKPFIEASLGIYLIHPFILLVLQRVLEFDAFSMNPLYGVPLLAAVTIAGSFISVRMMQRIPVVRSIVPK</sequence>
<dbReference type="PANTHER" id="PTHR40074:SF2">
    <property type="entry name" value="O-ACETYLTRANSFERASE WECH"/>
    <property type="match status" value="1"/>
</dbReference>
<reference evidence="9 10" key="1">
    <citation type="journal article" date="2017" name="Int. J. Syst. Evol. Microbiol.">
        <title>Bacillus mangrovi sp. nov., isolated from a sediment sample from a mangrove forest.</title>
        <authorList>
            <person name="Gupta V."/>
            <person name="Singh P.K."/>
            <person name="Korpole S."/>
            <person name="Tanuku N.R.S."/>
            <person name="Pinnaka A.K."/>
        </authorList>
    </citation>
    <scope>NUCLEOTIDE SEQUENCE [LARGE SCALE GENOMIC DNA]</scope>
    <source>
        <strain evidence="9 10">KCTC 33872</strain>
    </source>
</reference>
<comment type="subcellular location">
    <subcellularLocation>
        <location evidence="1">Cell membrane</location>
        <topology evidence="1">Multi-pass membrane protein</topology>
    </subcellularLocation>
</comment>
<feature type="transmembrane region" description="Helical" evidence="7">
    <location>
        <begin position="159"/>
        <end position="178"/>
    </location>
</feature>
<evidence type="ECO:0000256" key="6">
    <source>
        <dbReference type="ARBA" id="ARBA00023136"/>
    </source>
</evidence>